<accession>A0A165F991</accession>
<dbReference type="Proteomes" id="UP000076871">
    <property type="component" value="Unassembled WGS sequence"/>
</dbReference>
<sequence length="291" mass="32289">MSSWLAGLSSGCRLWRGTFIHLDSRQFHSTRLVLARQKQKKIPTLSKKQLAAKARRRAFKGKKSMYDNEKMTLEDAIAVLRSVEVASPNSLYELFVKTEMSKGSTIPKGRYQLPREAKAKTKDRILVFAEGKQAEEARNAGADIVGGPELVDGVISGRHKASLFLSTPELIRTITPKLGRVLGPRGLMPSERRGTVTDNIAGYIRNLRSSDEWRGDKAGTIRTPIARAHFPVPDVVKNVRYFMTVVKRATGNIRDPDADRDKKDTNQKPVNAIVRVILSSQQGPGITISDA</sequence>
<dbReference type="GO" id="GO:0003735">
    <property type="term" value="F:structural constituent of ribosome"/>
    <property type="evidence" value="ECO:0007669"/>
    <property type="project" value="TreeGrafter"/>
</dbReference>
<dbReference type="InterPro" id="IPR016095">
    <property type="entry name" value="Ribosomal_uL1_3-a/b-sand"/>
</dbReference>
<dbReference type="GO" id="GO:0005762">
    <property type="term" value="C:mitochondrial large ribosomal subunit"/>
    <property type="evidence" value="ECO:0007669"/>
    <property type="project" value="TreeGrafter"/>
</dbReference>
<dbReference type="FunCoup" id="A0A165F991">
    <property type="interactions" value="140"/>
</dbReference>
<dbReference type="STRING" id="1314785.A0A165F991"/>
<dbReference type="PANTHER" id="PTHR36427:SF3">
    <property type="entry name" value="LARGE RIBOSOMAL SUBUNIT PROTEIN UL1M"/>
    <property type="match status" value="1"/>
</dbReference>
<dbReference type="InParanoid" id="A0A165F991"/>
<keyword evidence="2 4" id="KW-0689">Ribosomal protein</keyword>
<keyword evidence="3 4" id="KW-0687">Ribonucleoprotein</keyword>
<dbReference type="InterPro" id="IPR028364">
    <property type="entry name" value="Ribosomal_uL1/biogenesis"/>
</dbReference>
<dbReference type="Pfam" id="PF00687">
    <property type="entry name" value="Ribosomal_L1"/>
    <property type="match status" value="1"/>
</dbReference>
<proteinExistence type="inferred from homology"/>
<protein>
    <recommendedName>
        <fullName evidence="4">Ribosomal protein</fullName>
    </recommendedName>
</protein>
<keyword evidence="6" id="KW-1185">Reference proteome</keyword>
<evidence type="ECO:0000256" key="3">
    <source>
        <dbReference type="ARBA" id="ARBA00023274"/>
    </source>
</evidence>
<dbReference type="PANTHER" id="PTHR36427">
    <property type="entry name" value="54S RIBOSOMAL PROTEIN L1, MITOCHONDRIAL"/>
    <property type="match status" value="1"/>
</dbReference>
<evidence type="ECO:0000256" key="2">
    <source>
        <dbReference type="ARBA" id="ARBA00022980"/>
    </source>
</evidence>
<dbReference type="InterPro" id="IPR023673">
    <property type="entry name" value="Ribosomal_uL1_CS"/>
</dbReference>
<evidence type="ECO:0000313" key="6">
    <source>
        <dbReference type="Proteomes" id="UP000076871"/>
    </source>
</evidence>
<evidence type="ECO:0000313" key="5">
    <source>
        <dbReference type="EMBL" id="KZT08625.1"/>
    </source>
</evidence>
<dbReference type="SUPFAM" id="SSF56808">
    <property type="entry name" value="Ribosomal protein L1"/>
    <property type="match status" value="1"/>
</dbReference>
<dbReference type="RefSeq" id="XP_040766365.1">
    <property type="nucleotide sequence ID" value="XM_040912289.1"/>
</dbReference>
<name>A0A165F991_9APHY</name>
<dbReference type="OrthoDB" id="1747252at2759"/>
<reference evidence="5 6" key="1">
    <citation type="journal article" date="2016" name="Mol. Biol. Evol.">
        <title>Comparative Genomics of Early-Diverging Mushroom-Forming Fungi Provides Insights into the Origins of Lignocellulose Decay Capabilities.</title>
        <authorList>
            <person name="Nagy L.G."/>
            <person name="Riley R."/>
            <person name="Tritt A."/>
            <person name="Adam C."/>
            <person name="Daum C."/>
            <person name="Floudas D."/>
            <person name="Sun H."/>
            <person name="Yadav J.S."/>
            <person name="Pangilinan J."/>
            <person name="Larsson K.H."/>
            <person name="Matsuura K."/>
            <person name="Barry K."/>
            <person name="Labutti K."/>
            <person name="Kuo R."/>
            <person name="Ohm R.A."/>
            <person name="Bhattacharya S.S."/>
            <person name="Shirouzu T."/>
            <person name="Yoshinaga Y."/>
            <person name="Martin F.M."/>
            <person name="Grigoriev I.V."/>
            <person name="Hibbett D.S."/>
        </authorList>
    </citation>
    <scope>NUCLEOTIDE SEQUENCE [LARGE SCALE GENOMIC DNA]</scope>
    <source>
        <strain evidence="5 6">93-53</strain>
    </source>
</reference>
<evidence type="ECO:0000256" key="4">
    <source>
        <dbReference type="RuleBase" id="RU000659"/>
    </source>
</evidence>
<dbReference type="EMBL" id="KV427614">
    <property type="protein sequence ID" value="KZT08625.1"/>
    <property type="molecule type" value="Genomic_DNA"/>
</dbReference>
<dbReference type="Gene3D" id="3.30.190.20">
    <property type="match status" value="1"/>
</dbReference>
<dbReference type="GeneID" id="63829317"/>
<dbReference type="FunFam" id="3.40.50.790:FF:000001">
    <property type="entry name" value="50S ribosomal protein L1"/>
    <property type="match status" value="1"/>
</dbReference>
<organism evidence="5 6">
    <name type="scientific">Laetiporus sulphureus 93-53</name>
    <dbReference type="NCBI Taxonomy" id="1314785"/>
    <lineage>
        <taxon>Eukaryota</taxon>
        <taxon>Fungi</taxon>
        <taxon>Dikarya</taxon>
        <taxon>Basidiomycota</taxon>
        <taxon>Agaricomycotina</taxon>
        <taxon>Agaricomycetes</taxon>
        <taxon>Polyporales</taxon>
        <taxon>Laetiporus</taxon>
    </lineage>
</organism>
<gene>
    <name evidence="5" type="ORF">LAESUDRAFT_757345</name>
</gene>
<dbReference type="CDD" id="cd00403">
    <property type="entry name" value="Ribosomal_L1"/>
    <property type="match status" value="1"/>
</dbReference>
<evidence type="ECO:0000256" key="1">
    <source>
        <dbReference type="ARBA" id="ARBA00010531"/>
    </source>
</evidence>
<dbReference type="PROSITE" id="PS01199">
    <property type="entry name" value="RIBOSOMAL_L1"/>
    <property type="match status" value="1"/>
</dbReference>
<dbReference type="AlphaFoldDB" id="A0A165F991"/>
<dbReference type="InterPro" id="IPR023674">
    <property type="entry name" value="Ribosomal_uL1-like"/>
</dbReference>
<comment type="similarity">
    <text evidence="1 4">Belongs to the universal ribosomal protein uL1 family.</text>
</comment>
<dbReference type="Gene3D" id="3.40.50.790">
    <property type="match status" value="1"/>
</dbReference>